<gene>
    <name evidence="1" type="ORF">Pla163_13650</name>
</gene>
<protein>
    <submittedName>
        <fullName evidence="1">Uncharacterized protein</fullName>
    </submittedName>
</protein>
<proteinExistence type="predicted"/>
<accession>A0A518CYF2</accession>
<evidence type="ECO:0000313" key="1">
    <source>
        <dbReference type="EMBL" id="QDU84258.1"/>
    </source>
</evidence>
<evidence type="ECO:0000313" key="2">
    <source>
        <dbReference type="Proteomes" id="UP000319342"/>
    </source>
</evidence>
<dbReference type="EMBL" id="CP036290">
    <property type="protein sequence ID" value="QDU84258.1"/>
    <property type="molecule type" value="Genomic_DNA"/>
</dbReference>
<keyword evidence="2" id="KW-1185">Reference proteome</keyword>
<organism evidence="1 2">
    <name type="scientific">Rohdeia mirabilis</name>
    <dbReference type="NCBI Taxonomy" id="2528008"/>
    <lineage>
        <taxon>Bacteria</taxon>
        <taxon>Pseudomonadati</taxon>
        <taxon>Planctomycetota</taxon>
        <taxon>Planctomycetia</taxon>
        <taxon>Planctomycetia incertae sedis</taxon>
        <taxon>Rohdeia</taxon>
    </lineage>
</organism>
<sequence length="139" mass="14946">MSTAPRPARAFDSFLGSKLEWARCGPHEDQHWLLLCFGAAGVVRVEGARDGISLSCNAVEAAPPQVRPRPTPFALCVGRVLIAVTPRLSEYESEQDDLGPSGICLEFDGGRRVCVRHADGELILDRTGRSGDDDQSLAG</sequence>
<reference evidence="1 2" key="1">
    <citation type="submission" date="2019-02" db="EMBL/GenBank/DDBJ databases">
        <title>Deep-cultivation of Planctomycetes and their phenomic and genomic characterization uncovers novel biology.</title>
        <authorList>
            <person name="Wiegand S."/>
            <person name="Jogler M."/>
            <person name="Boedeker C."/>
            <person name="Pinto D."/>
            <person name="Vollmers J."/>
            <person name="Rivas-Marin E."/>
            <person name="Kohn T."/>
            <person name="Peeters S.H."/>
            <person name="Heuer A."/>
            <person name="Rast P."/>
            <person name="Oberbeckmann S."/>
            <person name="Bunk B."/>
            <person name="Jeske O."/>
            <person name="Meyerdierks A."/>
            <person name="Storesund J.E."/>
            <person name="Kallscheuer N."/>
            <person name="Luecker S."/>
            <person name="Lage O.M."/>
            <person name="Pohl T."/>
            <person name="Merkel B.J."/>
            <person name="Hornburger P."/>
            <person name="Mueller R.-W."/>
            <person name="Bruemmer F."/>
            <person name="Labrenz M."/>
            <person name="Spormann A.M."/>
            <person name="Op den Camp H."/>
            <person name="Overmann J."/>
            <person name="Amann R."/>
            <person name="Jetten M.S.M."/>
            <person name="Mascher T."/>
            <person name="Medema M.H."/>
            <person name="Devos D.P."/>
            <person name="Kaster A.-K."/>
            <person name="Ovreas L."/>
            <person name="Rohde M."/>
            <person name="Galperin M.Y."/>
            <person name="Jogler C."/>
        </authorList>
    </citation>
    <scope>NUCLEOTIDE SEQUENCE [LARGE SCALE GENOMIC DNA]</scope>
    <source>
        <strain evidence="1 2">Pla163</strain>
    </source>
</reference>
<dbReference type="AlphaFoldDB" id="A0A518CYF2"/>
<dbReference type="RefSeq" id="WP_145185475.1">
    <property type="nucleotide sequence ID" value="NZ_CP036290.1"/>
</dbReference>
<name>A0A518CYF2_9BACT</name>
<dbReference type="Proteomes" id="UP000319342">
    <property type="component" value="Chromosome"/>
</dbReference>